<dbReference type="InterPro" id="IPR023168">
    <property type="entry name" value="GatB_Yqey_C_2"/>
</dbReference>
<dbReference type="Gene3D" id="1.10.10.410">
    <property type="match status" value="1"/>
</dbReference>
<dbReference type="Pfam" id="PF09424">
    <property type="entry name" value="YqeY"/>
    <property type="match status" value="1"/>
</dbReference>
<dbReference type="RefSeq" id="WP_058636853.1">
    <property type="nucleotide sequence ID" value="NZ_LDPZ01000081.1"/>
</dbReference>
<accession>A0A175R0N5</accession>
<dbReference type="EMBL" id="LDPZ01000081">
    <property type="protein sequence ID" value="KTQ82367.1"/>
    <property type="molecule type" value="Genomic_DNA"/>
</dbReference>
<comment type="caution">
    <text evidence="1">The sequence shown here is derived from an EMBL/GenBank/DDBJ whole genome shotgun (WGS) entry which is preliminary data.</text>
</comment>
<dbReference type="InterPro" id="IPR042184">
    <property type="entry name" value="YqeY/Aim41_N"/>
</dbReference>
<dbReference type="GO" id="GO:0016884">
    <property type="term" value="F:carbon-nitrogen ligase activity, with glutamine as amido-N-donor"/>
    <property type="evidence" value="ECO:0007669"/>
    <property type="project" value="InterPro"/>
</dbReference>
<dbReference type="InterPro" id="IPR003789">
    <property type="entry name" value="Asn/Gln_tRNA_amidoTrase-B-like"/>
</dbReference>
<dbReference type="PANTHER" id="PTHR28055:SF1">
    <property type="entry name" value="ALTERED INHERITANCE OF MITOCHONDRIA PROTEIN 41, MITOCHONDRIAL"/>
    <property type="match status" value="1"/>
</dbReference>
<dbReference type="STRING" id="401562.NS365_21340"/>
<proteinExistence type="predicted"/>
<dbReference type="OrthoDB" id="9788127at2"/>
<evidence type="ECO:0000313" key="1">
    <source>
        <dbReference type="EMBL" id="KTQ82367.1"/>
    </source>
</evidence>
<dbReference type="AlphaFoldDB" id="A0A175R0N5"/>
<dbReference type="InterPro" id="IPR019004">
    <property type="entry name" value="YqeY/Aim41"/>
</dbReference>
<protein>
    <recommendedName>
        <fullName evidence="3">Glutamyl-tRNA amidotransferase</fullName>
    </recommendedName>
</protein>
<dbReference type="Gene3D" id="1.10.1510.10">
    <property type="entry name" value="Uncharacterised protein YqeY/AIM41 PF09424, N-terminal domain"/>
    <property type="match status" value="1"/>
</dbReference>
<dbReference type="Proteomes" id="UP000078272">
    <property type="component" value="Unassembled WGS sequence"/>
</dbReference>
<reference evidence="1 2" key="1">
    <citation type="journal article" date="2016" name="Front. Microbiol.">
        <title>Genomic Resource of Rice Seed Associated Bacteria.</title>
        <authorList>
            <person name="Midha S."/>
            <person name="Bansal K."/>
            <person name="Sharma S."/>
            <person name="Kumar N."/>
            <person name="Patil P.P."/>
            <person name="Chaudhry V."/>
            <person name="Patil P.B."/>
        </authorList>
    </citation>
    <scope>NUCLEOTIDE SEQUENCE [LARGE SCALE GENOMIC DNA]</scope>
    <source>
        <strain evidence="1 2">NS226</strain>
    </source>
</reference>
<gene>
    <name evidence="1" type="ORF">NS226_22545</name>
</gene>
<name>A0A175R0N5_9HYPH</name>
<dbReference type="SUPFAM" id="SSF89095">
    <property type="entry name" value="GatB/YqeY motif"/>
    <property type="match status" value="1"/>
</dbReference>
<dbReference type="PATRIC" id="fig|401562.3.peg.5018"/>
<dbReference type="PANTHER" id="PTHR28055">
    <property type="entry name" value="ALTERED INHERITANCE OF MITOCHONDRIA PROTEIN 41, MITOCHONDRIAL"/>
    <property type="match status" value="1"/>
</dbReference>
<evidence type="ECO:0008006" key="3">
    <source>
        <dbReference type="Google" id="ProtNLM"/>
    </source>
</evidence>
<sequence length="149" mass="16032">MREQIAAALQDASAAGDKRRGCLLRLITAAIRDRDAASRMAGKDKVPDSDIACILSLLVEQRERTANDLAEKGRNEDAARERADAELIRAFLPAPLPVVEMVQACKQAVSDTGSKGLRDVGRCLGALKERYDGKVDLTQASGVVRSLLS</sequence>
<evidence type="ECO:0000313" key="2">
    <source>
        <dbReference type="Proteomes" id="UP000078272"/>
    </source>
</evidence>
<organism evidence="1 2">
    <name type="scientific">Aureimonas ureilytica</name>
    <dbReference type="NCBI Taxonomy" id="401562"/>
    <lineage>
        <taxon>Bacteria</taxon>
        <taxon>Pseudomonadati</taxon>
        <taxon>Pseudomonadota</taxon>
        <taxon>Alphaproteobacteria</taxon>
        <taxon>Hyphomicrobiales</taxon>
        <taxon>Aurantimonadaceae</taxon>
        <taxon>Aureimonas</taxon>
    </lineage>
</organism>